<dbReference type="SMART" id="SM00180">
    <property type="entry name" value="EGF_Lam"/>
    <property type="match status" value="3"/>
</dbReference>
<evidence type="ECO:0000256" key="13">
    <source>
        <dbReference type="ARBA" id="ARBA00023292"/>
    </source>
</evidence>
<dbReference type="Ensembl" id="ENSGACT00000045515.1">
    <property type="protein sequence ID" value="ENSGACP00000061462.1"/>
    <property type="gene ID" value="ENSGACG00000016021.2"/>
</dbReference>
<keyword evidence="8" id="KW-0524">Neurogenesis</keyword>
<comment type="subunit">
    <text evidence="15">Interacts with LRRC4.</text>
</comment>
<feature type="compositionally biased region" description="Basic and acidic residues" evidence="20">
    <location>
        <begin position="1073"/>
        <end position="1082"/>
    </location>
</feature>
<keyword evidence="13 19" id="KW-0424">Laminin EGF-like domain</keyword>
<dbReference type="Gene3D" id="2.10.25.10">
    <property type="entry name" value="Laminin"/>
    <property type="match status" value="4"/>
</dbReference>
<feature type="compositionally biased region" description="Polar residues" evidence="20">
    <location>
        <begin position="342"/>
        <end position="359"/>
    </location>
</feature>
<feature type="compositionally biased region" description="Basic and acidic residues" evidence="20">
    <location>
        <begin position="941"/>
        <end position="965"/>
    </location>
</feature>
<dbReference type="InterPro" id="IPR002049">
    <property type="entry name" value="LE_dom"/>
</dbReference>
<dbReference type="PANTHER" id="PTHR10574:SF27">
    <property type="entry name" value="NETRIN-G2"/>
    <property type="match status" value="1"/>
</dbReference>
<evidence type="ECO:0000256" key="21">
    <source>
        <dbReference type="SAM" id="SignalP"/>
    </source>
</evidence>
<feature type="domain" description="Laminin N-terminal" evidence="24">
    <location>
        <begin position="38"/>
        <end position="289"/>
    </location>
</feature>
<evidence type="ECO:0000256" key="18">
    <source>
        <dbReference type="PROSITE-ProRule" id="PRU00076"/>
    </source>
</evidence>
<keyword evidence="6" id="KW-0677">Repeat</keyword>
<comment type="function">
    <text evidence="14">Involved in controlling patterning and neuronal circuit formation at the laminar, cellular, subcellular and synaptic levels. Promotes neurite outgrowth of both axons and dendrites.</text>
</comment>
<dbReference type="PROSITE" id="PS50026">
    <property type="entry name" value="EGF_3"/>
    <property type="match status" value="1"/>
</dbReference>
<dbReference type="PROSITE" id="PS50027">
    <property type="entry name" value="EGF_LAM_2"/>
    <property type="match status" value="1"/>
</dbReference>
<feature type="region of interest" description="Disordered" evidence="20">
    <location>
        <begin position="638"/>
        <end position="669"/>
    </location>
</feature>
<comment type="subcellular location">
    <subcellularLocation>
        <location evidence="1">Cell membrane</location>
        <topology evidence="1">Lipid-anchor</topology>
        <topology evidence="1">GPI-anchor</topology>
        <orientation evidence="1">Extracellular side</orientation>
    </subcellularLocation>
</comment>
<dbReference type="GO" id="GO:0009887">
    <property type="term" value="P:animal organ morphogenesis"/>
    <property type="evidence" value="ECO:0007669"/>
    <property type="project" value="TreeGrafter"/>
</dbReference>
<comment type="caution">
    <text evidence="18">Lacks conserved residue(s) required for the propagation of feature annotation.</text>
</comment>
<keyword evidence="9" id="KW-0472">Membrane</keyword>
<reference evidence="25 26" key="1">
    <citation type="journal article" date="2021" name="G3 (Bethesda)">
        <title>Improved contiguity of the threespine stickleback genome using long-read sequencing.</title>
        <authorList>
            <person name="Nath S."/>
            <person name="Shaw D.E."/>
            <person name="White M.A."/>
        </authorList>
    </citation>
    <scope>NUCLEOTIDE SEQUENCE [LARGE SCALE GENOMIC DNA]</scope>
    <source>
        <strain evidence="25 26">Lake Benthic</strain>
    </source>
</reference>
<keyword evidence="7" id="KW-0221">Differentiation</keyword>
<feature type="compositionally biased region" description="Polar residues" evidence="20">
    <location>
        <begin position="693"/>
        <end position="706"/>
    </location>
</feature>
<keyword evidence="2" id="KW-0217">Developmental protein</keyword>
<keyword evidence="12" id="KW-0449">Lipoprotein</keyword>
<sequence length="1333" mass="148864">MLLQAVCLLLLLHCLASALGQYELCKSLVSTDEGSVWEQYACQPKTASMRDYMRIKVDPPGITCGNPPERFCTLENPYLCSDECDASNPDLAHPPQLMQDKERNGLLTYWQTVTWRRHPEPLLANISMAWNKSLELTDDVQITFEYGRPSIMVLDKSMDHGRSWQPYQFYADDCMDAFNMPPKRVRDLSPANITRVICTEQYSRWVGSKNDKNVKFEVRARFSVFAGARLQKMDDLYTRMESMKGLRDFFTFTNLRMRLLRPALGGTYVQRDNLLKYFYAISNIEVPARCKCNLHAAQCLLQDGNLQCQCEHNTTGQDCQRCKKGFKAKSWKAGSYLPSPNGTPNSCTIAGSPSGTNTGAPPAEPTVTDAALHNGHLSEPLLAPIGESDALHLPSEEHWVPLTPQGFTPLEKISENSHPSQPGPKKTTSHSAVNHHHPITIGSVLFHLHQQTSLHDTEEEPSGPRHSEGGVSHTSKGHGHDSQGHIQETHNNVPKTQGHKQETYNNVQETHGHDQETHNNVPETHGHNQETHSHGQETQGHVQETHGHVQETHGHSEKTQGHSEESHGHDQETRGHNQKTQGHSEEPRGHVQETHIHETHGHAQKTQGHVQETPLLKTHDEVQEINGHVHKMYTNVHESHGSAHKSHGSTHESHGSSHESQANVHESQANVHESQANVHGSHGNVHRSQVNVHESQGNVHESQANVHENPGNVHRSHGNVHESQANVHENPGNVHESQGNVHESQANVHENPGNVHRSHGNVPESQENVHESQANVHGSHGNVHRSQANVHGSHENVQESQKNVHENHGNVHENHGNVHESQANIHQSQPNVHGSHGNVQESQENVHENHGNVHKNHGHGRRVQESHGHKTTTTSWHGMKRKDEHKVSHNPEGDVQETHDHKTTTSFGHVEEREAEEAKAEIKVPNKAEEHEHQSHRRAHESHGPIHETQGHSHETLGHSHETLGHSHKTQGHSHETQGPSHETQGHSHETQGPMHEAHGPRHESQGTIHETQGHSHETHGHSHDTQGHSHETQGPMHEAHGPRHETQGHGSHQPMHEAHGPRHESQGTIHETQGHSHETHGHRTQSLSVHGGEQYGKVHHLPEWDRGRHESQKHTSGREDEDRDEHEREKTKGLLKLLISGEPQARHLYGIIYDDFRDCECYGHSNRCSYIDYLNIVTCVSCKHNTRGQNCQHCRLGYFRNASAELDDESVCVECNCNQMGSVHDRCNGTGFCQCKDGAAGAKCDDCEPGYYWKQGCYSNVCDEEMLLCQNGGTCHQNQKCVCPPEFKGVLCQQSRCEAGKDCNAASSLHPPTATLLLCTLLAGLLATLSPH</sequence>
<accession>A0AAQ4REQ4</accession>
<dbReference type="InterPro" id="IPR000742">
    <property type="entry name" value="EGF"/>
</dbReference>
<feature type="compositionally biased region" description="Basic and acidic residues" evidence="20">
    <location>
        <begin position="543"/>
        <end position="575"/>
    </location>
</feature>
<keyword evidence="18" id="KW-0245">EGF-like domain</keyword>
<dbReference type="SUPFAM" id="SSF57196">
    <property type="entry name" value="EGF/Laminin"/>
    <property type="match status" value="2"/>
</dbReference>
<evidence type="ECO:0000256" key="8">
    <source>
        <dbReference type="ARBA" id="ARBA00022902"/>
    </source>
</evidence>
<feature type="region of interest" description="Disordered" evidence="20">
    <location>
        <begin position="451"/>
        <end position="590"/>
    </location>
</feature>
<evidence type="ECO:0000256" key="17">
    <source>
        <dbReference type="ARBA" id="ARBA00079146"/>
    </source>
</evidence>
<dbReference type="InterPro" id="IPR050440">
    <property type="entry name" value="Laminin/Netrin_ECM"/>
</dbReference>
<name>A0AAQ4REQ4_GASAC</name>
<feature type="chain" id="PRO_5043051111" description="Netrin-G2" evidence="21">
    <location>
        <begin position="21"/>
        <end position="1333"/>
    </location>
</feature>
<evidence type="ECO:0000313" key="25">
    <source>
        <dbReference type="Ensembl" id="ENSGACP00000061462.1"/>
    </source>
</evidence>
<evidence type="ECO:0000256" key="14">
    <source>
        <dbReference type="ARBA" id="ARBA00055052"/>
    </source>
</evidence>
<evidence type="ECO:0000256" key="19">
    <source>
        <dbReference type="PROSITE-ProRule" id="PRU00460"/>
    </source>
</evidence>
<dbReference type="GO" id="GO:0009888">
    <property type="term" value="P:tissue development"/>
    <property type="evidence" value="ECO:0007669"/>
    <property type="project" value="TreeGrafter"/>
</dbReference>
<dbReference type="Gene3D" id="2.60.120.260">
    <property type="entry name" value="Galactose-binding domain-like"/>
    <property type="match status" value="1"/>
</dbReference>
<evidence type="ECO:0000259" key="22">
    <source>
        <dbReference type="PROSITE" id="PS50026"/>
    </source>
</evidence>
<evidence type="ECO:0000256" key="15">
    <source>
        <dbReference type="ARBA" id="ARBA00065506"/>
    </source>
</evidence>
<feature type="region of interest" description="Disordered" evidence="20">
    <location>
        <begin position="400"/>
        <end position="433"/>
    </location>
</feature>
<dbReference type="Pfam" id="PF24973">
    <property type="entry name" value="EGF_LMN_ATRN"/>
    <property type="match status" value="1"/>
</dbReference>
<evidence type="ECO:0000256" key="9">
    <source>
        <dbReference type="ARBA" id="ARBA00023136"/>
    </source>
</evidence>
<reference evidence="25" key="2">
    <citation type="submission" date="2025-08" db="UniProtKB">
        <authorList>
            <consortium name="Ensembl"/>
        </authorList>
    </citation>
    <scope>IDENTIFICATION</scope>
</reference>
<dbReference type="GO" id="GO:0098552">
    <property type="term" value="C:side of membrane"/>
    <property type="evidence" value="ECO:0007669"/>
    <property type="project" value="UniProtKB-KW"/>
</dbReference>
<dbReference type="Pfam" id="PF00053">
    <property type="entry name" value="EGF_laminin"/>
    <property type="match status" value="2"/>
</dbReference>
<evidence type="ECO:0000313" key="26">
    <source>
        <dbReference type="Proteomes" id="UP000007635"/>
    </source>
</evidence>
<dbReference type="CDD" id="cd00055">
    <property type="entry name" value="EGF_Lam"/>
    <property type="match status" value="3"/>
</dbReference>
<evidence type="ECO:0000256" key="2">
    <source>
        <dbReference type="ARBA" id="ARBA00022473"/>
    </source>
</evidence>
<dbReference type="InterPro" id="IPR008211">
    <property type="entry name" value="Laminin_N"/>
</dbReference>
<feature type="disulfide bond" evidence="19">
    <location>
        <begin position="1236"/>
        <end position="1245"/>
    </location>
</feature>
<evidence type="ECO:0000256" key="7">
    <source>
        <dbReference type="ARBA" id="ARBA00022782"/>
    </source>
</evidence>
<keyword evidence="10 18" id="KW-1015">Disulfide bond</keyword>
<feature type="compositionally biased region" description="Basic and acidic residues" evidence="20">
    <location>
        <begin position="524"/>
        <end position="535"/>
    </location>
</feature>
<reference evidence="25" key="3">
    <citation type="submission" date="2025-09" db="UniProtKB">
        <authorList>
            <consortium name="Ensembl"/>
        </authorList>
    </citation>
    <scope>IDENTIFICATION</scope>
</reference>
<feature type="disulfide bond" evidence="18">
    <location>
        <begin position="1284"/>
        <end position="1293"/>
    </location>
</feature>
<feature type="compositionally biased region" description="Basic and acidic residues" evidence="20">
    <location>
        <begin position="881"/>
        <end position="933"/>
    </location>
</feature>
<evidence type="ECO:0000256" key="20">
    <source>
        <dbReference type="SAM" id="MobiDB-lite"/>
    </source>
</evidence>
<dbReference type="FunFam" id="2.10.25.10:FF:000439">
    <property type="entry name" value="Netrin G2"/>
    <property type="match status" value="1"/>
</dbReference>
<dbReference type="GO" id="GO:0005886">
    <property type="term" value="C:plasma membrane"/>
    <property type="evidence" value="ECO:0007669"/>
    <property type="project" value="UniProtKB-SubCell"/>
</dbReference>
<dbReference type="Proteomes" id="UP000007635">
    <property type="component" value="Chromosome XIV"/>
</dbReference>
<dbReference type="FunFam" id="2.10.25.10:FF:000180">
    <property type="entry name" value="Netrin G2"/>
    <property type="match status" value="1"/>
</dbReference>
<feature type="compositionally biased region" description="Basic residues" evidence="20">
    <location>
        <begin position="852"/>
        <end position="861"/>
    </location>
</feature>
<evidence type="ECO:0000256" key="5">
    <source>
        <dbReference type="ARBA" id="ARBA00022729"/>
    </source>
</evidence>
<feature type="disulfide bond" evidence="19">
    <location>
        <begin position="1216"/>
        <end position="1228"/>
    </location>
</feature>
<protein>
    <recommendedName>
        <fullName evidence="16">Netrin-G2</fullName>
    </recommendedName>
    <alternativeName>
        <fullName evidence="17">Laminet-2</fullName>
    </alternativeName>
</protein>
<feature type="region of interest" description="Disordered" evidence="20">
    <location>
        <begin position="693"/>
        <end position="718"/>
    </location>
</feature>
<evidence type="ECO:0000256" key="6">
    <source>
        <dbReference type="ARBA" id="ARBA00022737"/>
    </source>
</evidence>
<evidence type="ECO:0000256" key="16">
    <source>
        <dbReference type="ARBA" id="ARBA00068906"/>
    </source>
</evidence>
<evidence type="ECO:0000256" key="12">
    <source>
        <dbReference type="ARBA" id="ARBA00023288"/>
    </source>
</evidence>
<evidence type="ECO:0000256" key="1">
    <source>
        <dbReference type="ARBA" id="ARBA00004471"/>
    </source>
</evidence>
<evidence type="ECO:0000259" key="24">
    <source>
        <dbReference type="PROSITE" id="PS51117"/>
    </source>
</evidence>
<feature type="domain" description="Laminin EGF-like" evidence="23">
    <location>
        <begin position="1216"/>
        <end position="1260"/>
    </location>
</feature>
<dbReference type="FunFam" id="2.10.25.10:FF:001161">
    <property type="entry name" value="Netrin-G2"/>
    <property type="match status" value="1"/>
</dbReference>
<dbReference type="PROSITE" id="PS51117">
    <property type="entry name" value="LAMININ_NTER"/>
    <property type="match status" value="1"/>
</dbReference>
<keyword evidence="26" id="KW-1185">Reference proteome</keyword>
<dbReference type="PROSITE" id="PS00022">
    <property type="entry name" value="EGF_1"/>
    <property type="match status" value="1"/>
</dbReference>
<keyword evidence="11" id="KW-0325">Glycoprotein</keyword>
<evidence type="ECO:0000256" key="11">
    <source>
        <dbReference type="ARBA" id="ARBA00023180"/>
    </source>
</evidence>
<evidence type="ECO:0000256" key="4">
    <source>
        <dbReference type="ARBA" id="ARBA00022622"/>
    </source>
</evidence>
<dbReference type="Pfam" id="PF00055">
    <property type="entry name" value="Laminin_N"/>
    <property type="match status" value="1"/>
</dbReference>
<dbReference type="InterPro" id="IPR056863">
    <property type="entry name" value="LMN_ATRN_NET-like_EGF"/>
</dbReference>
<feature type="compositionally biased region" description="Polar residues" evidence="20">
    <location>
        <begin position="484"/>
        <end position="495"/>
    </location>
</feature>
<evidence type="ECO:0000256" key="3">
    <source>
        <dbReference type="ARBA" id="ARBA00022475"/>
    </source>
</evidence>
<proteinExistence type="predicted"/>
<feature type="domain" description="EGF-like" evidence="22">
    <location>
        <begin position="1259"/>
        <end position="1294"/>
    </location>
</feature>
<dbReference type="GO" id="GO:0007409">
    <property type="term" value="P:axonogenesis"/>
    <property type="evidence" value="ECO:0007669"/>
    <property type="project" value="TreeGrafter"/>
</dbReference>
<dbReference type="FunFam" id="2.60.120.260:FF:000005">
    <property type="entry name" value="Netrin G1"/>
    <property type="match status" value="1"/>
</dbReference>
<feature type="region of interest" description="Disordered" evidence="20">
    <location>
        <begin position="342"/>
        <end position="368"/>
    </location>
</feature>
<feature type="compositionally biased region" description="Basic and acidic residues" evidence="20">
    <location>
        <begin position="1055"/>
        <end position="1066"/>
    </location>
</feature>
<dbReference type="SMART" id="SM00136">
    <property type="entry name" value="LamNT"/>
    <property type="match status" value="1"/>
</dbReference>
<feature type="compositionally biased region" description="Basic and acidic residues" evidence="20">
    <location>
        <begin position="984"/>
        <end position="1005"/>
    </location>
</feature>
<feature type="compositionally biased region" description="Basic and acidic residues" evidence="20">
    <location>
        <begin position="1012"/>
        <end position="1048"/>
    </location>
</feature>
<keyword evidence="3" id="KW-1003">Cell membrane</keyword>
<feature type="compositionally biased region" description="Basic and acidic residues" evidence="20">
    <location>
        <begin position="1101"/>
        <end position="1129"/>
    </location>
</feature>
<evidence type="ECO:0000259" key="23">
    <source>
        <dbReference type="PROSITE" id="PS50027"/>
    </source>
</evidence>
<feature type="signal peptide" evidence="21">
    <location>
        <begin position="1"/>
        <end position="20"/>
    </location>
</feature>
<feature type="region of interest" description="Disordered" evidence="20">
    <location>
        <begin position="849"/>
        <end position="1129"/>
    </location>
</feature>
<dbReference type="PANTHER" id="PTHR10574">
    <property type="entry name" value="NETRIN/LAMININ-RELATED"/>
    <property type="match status" value="1"/>
</dbReference>
<organism evidence="25 26">
    <name type="scientific">Gasterosteus aculeatus aculeatus</name>
    <name type="common">three-spined stickleback</name>
    <dbReference type="NCBI Taxonomy" id="481459"/>
    <lineage>
        <taxon>Eukaryota</taxon>
        <taxon>Metazoa</taxon>
        <taxon>Chordata</taxon>
        <taxon>Craniata</taxon>
        <taxon>Vertebrata</taxon>
        <taxon>Euteleostomi</taxon>
        <taxon>Actinopterygii</taxon>
        <taxon>Neopterygii</taxon>
        <taxon>Teleostei</taxon>
        <taxon>Neoteleostei</taxon>
        <taxon>Acanthomorphata</taxon>
        <taxon>Eupercaria</taxon>
        <taxon>Perciformes</taxon>
        <taxon>Cottioidei</taxon>
        <taxon>Gasterosteales</taxon>
        <taxon>Gasterosteidae</taxon>
        <taxon>Gasterosteus</taxon>
    </lineage>
</organism>
<evidence type="ECO:0000256" key="10">
    <source>
        <dbReference type="ARBA" id="ARBA00023157"/>
    </source>
</evidence>
<keyword evidence="4" id="KW-0336">GPI-anchor</keyword>
<dbReference type="GeneTree" id="ENSGT00940000153601"/>
<keyword evidence="5 21" id="KW-0732">Signal</keyword>
<dbReference type="FunFam" id="2.10.25.10:FF:000112">
    <property type="entry name" value="Netrin G1"/>
    <property type="match status" value="1"/>
</dbReference>
<dbReference type="PROSITE" id="PS01248">
    <property type="entry name" value="EGF_LAM_1"/>
    <property type="match status" value="2"/>
</dbReference>